<keyword evidence="3" id="KW-1185">Reference proteome</keyword>
<feature type="region of interest" description="Disordered" evidence="1">
    <location>
        <begin position="73"/>
        <end position="92"/>
    </location>
</feature>
<evidence type="ECO:0000313" key="3">
    <source>
        <dbReference type="Proteomes" id="UP000295361"/>
    </source>
</evidence>
<comment type="caution">
    <text evidence="2">The sequence shown here is derived from an EMBL/GenBank/DDBJ whole genome shotgun (WGS) entry which is preliminary data.</text>
</comment>
<dbReference type="RefSeq" id="WP_133703697.1">
    <property type="nucleotide sequence ID" value="NZ_SNXS01000013.1"/>
</dbReference>
<proteinExistence type="predicted"/>
<dbReference type="InParanoid" id="A0A4R6QG56"/>
<sequence length="174" mass="19570">MKFREVILFSGERFEVPQGIQRIDHNATHGWQLRYAGTKLFSDHSQDGTGAAEALAKATKELLRRITKLPAPSRLRRSPNENKTNDLPVGISGPIVRQRKGMSVRDCSFSVSLPRFGETAKRRSVYIGTENTYTVERYHAALAKAVELRTKAEETYQRAATKAKRAEGQVLKVK</sequence>
<organism evidence="2 3">
    <name type="scientific">Roseateles toxinivorans</name>
    <dbReference type="NCBI Taxonomy" id="270368"/>
    <lineage>
        <taxon>Bacteria</taxon>
        <taxon>Pseudomonadati</taxon>
        <taxon>Pseudomonadota</taxon>
        <taxon>Betaproteobacteria</taxon>
        <taxon>Burkholderiales</taxon>
        <taxon>Sphaerotilaceae</taxon>
        <taxon>Roseateles</taxon>
    </lineage>
</organism>
<name>A0A4R6QG56_9BURK</name>
<reference evidence="2 3" key="1">
    <citation type="submission" date="2019-03" db="EMBL/GenBank/DDBJ databases">
        <title>Genomic Encyclopedia of Type Strains, Phase IV (KMG-IV): sequencing the most valuable type-strain genomes for metagenomic binning, comparative biology and taxonomic classification.</title>
        <authorList>
            <person name="Goeker M."/>
        </authorList>
    </citation>
    <scope>NUCLEOTIDE SEQUENCE [LARGE SCALE GENOMIC DNA]</scope>
    <source>
        <strain evidence="2 3">DSM 16998</strain>
    </source>
</reference>
<dbReference type="Proteomes" id="UP000295361">
    <property type="component" value="Unassembled WGS sequence"/>
</dbReference>
<evidence type="ECO:0008006" key="4">
    <source>
        <dbReference type="Google" id="ProtNLM"/>
    </source>
</evidence>
<accession>A0A4R6QG56</accession>
<dbReference type="OrthoDB" id="8893665at2"/>
<evidence type="ECO:0000313" key="2">
    <source>
        <dbReference type="EMBL" id="TDP61383.1"/>
    </source>
</evidence>
<dbReference type="AlphaFoldDB" id="A0A4R6QG56"/>
<protein>
    <recommendedName>
        <fullName evidence="4">AP2 domain-containing protein</fullName>
    </recommendedName>
</protein>
<dbReference type="EMBL" id="SNXS01000013">
    <property type="protein sequence ID" value="TDP61383.1"/>
    <property type="molecule type" value="Genomic_DNA"/>
</dbReference>
<gene>
    <name evidence="2" type="ORF">DES47_11366</name>
</gene>
<evidence type="ECO:0000256" key="1">
    <source>
        <dbReference type="SAM" id="MobiDB-lite"/>
    </source>
</evidence>